<reference evidence="9" key="1">
    <citation type="submission" date="2015-12" db="EMBL/GenBank/DDBJ databases">
        <authorList>
            <person name="Tikhonova T.V."/>
            <person name="Pavlov A.R."/>
            <person name="Beletsky A.V."/>
            <person name="Mardanov A.V."/>
            <person name="Sorokin D.Y."/>
            <person name="Ravin N.V."/>
            <person name="Popov V.O."/>
        </authorList>
    </citation>
    <scope>NUCLEOTIDE SEQUENCE</scope>
    <source>
        <strain evidence="9">DSM 14787</strain>
    </source>
</reference>
<dbReference type="PATRIC" id="fig|1255043.3.peg.2851"/>
<dbReference type="GO" id="GO:0017057">
    <property type="term" value="F:6-phosphogluconolactonase activity"/>
    <property type="evidence" value="ECO:0007669"/>
    <property type="project" value="UniProtKB-UniRule"/>
</dbReference>
<feature type="domain" description="Glucosamine/galactosamine-6-phosphate isomerase" evidence="8">
    <location>
        <begin position="25"/>
        <end position="246"/>
    </location>
</feature>
<evidence type="ECO:0000313" key="9">
    <source>
        <dbReference type="EMBL" id="AGA34464.1"/>
    </source>
</evidence>
<dbReference type="PANTHER" id="PTHR11054:SF0">
    <property type="entry name" value="6-PHOSPHOGLUCONOLACTONASE"/>
    <property type="match status" value="1"/>
</dbReference>
<keyword evidence="7 9" id="KW-0378">Hydrolase</keyword>
<comment type="pathway">
    <text evidence="3 7">Carbohydrate degradation; pentose phosphate pathway; D-ribulose 5-phosphate from D-glucose 6-phosphate (oxidative stage): step 2/3.</text>
</comment>
<dbReference type="InterPro" id="IPR006148">
    <property type="entry name" value="Glc/Gal-6P_isomerase"/>
</dbReference>
<dbReference type="AlphaFoldDB" id="L0DXZ7"/>
<evidence type="ECO:0000256" key="2">
    <source>
        <dbReference type="ARBA" id="ARBA00002681"/>
    </source>
</evidence>
<organism evidence="9 10">
    <name type="scientific">Thioalkalivibrio nitratireducens (strain DSM 14787 / UNIQEM 213 / ALEN2)</name>
    <dbReference type="NCBI Taxonomy" id="1255043"/>
    <lineage>
        <taxon>Bacteria</taxon>
        <taxon>Pseudomonadati</taxon>
        <taxon>Pseudomonadota</taxon>
        <taxon>Gammaproteobacteria</taxon>
        <taxon>Chromatiales</taxon>
        <taxon>Ectothiorhodospiraceae</taxon>
        <taxon>Thioalkalivibrio</taxon>
    </lineage>
</organism>
<dbReference type="InterPro" id="IPR037171">
    <property type="entry name" value="NagB/RpiA_transferase-like"/>
</dbReference>
<dbReference type="GO" id="GO:0006098">
    <property type="term" value="P:pentose-phosphate shunt"/>
    <property type="evidence" value="ECO:0007669"/>
    <property type="project" value="UniProtKB-UniPathway"/>
</dbReference>
<dbReference type="NCBIfam" id="TIGR01198">
    <property type="entry name" value="pgl"/>
    <property type="match status" value="1"/>
</dbReference>
<keyword evidence="10" id="KW-1185">Reference proteome</keyword>
<evidence type="ECO:0000256" key="3">
    <source>
        <dbReference type="ARBA" id="ARBA00004961"/>
    </source>
</evidence>
<comment type="function">
    <text evidence="2 7">Hydrolysis of 6-phosphogluconolactone to 6-phosphogluconate.</text>
</comment>
<evidence type="ECO:0000259" key="8">
    <source>
        <dbReference type="Pfam" id="PF01182"/>
    </source>
</evidence>
<comment type="catalytic activity">
    <reaction evidence="1 7">
        <text>6-phospho-D-glucono-1,5-lactone + H2O = 6-phospho-D-gluconate + H(+)</text>
        <dbReference type="Rhea" id="RHEA:12556"/>
        <dbReference type="ChEBI" id="CHEBI:15377"/>
        <dbReference type="ChEBI" id="CHEBI:15378"/>
        <dbReference type="ChEBI" id="CHEBI:57955"/>
        <dbReference type="ChEBI" id="CHEBI:58759"/>
        <dbReference type="EC" id="3.1.1.31"/>
    </reaction>
</comment>
<dbReference type="Pfam" id="PF01182">
    <property type="entry name" value="Glucosamine_iso"/>
    <property type="match status" value="1"/>
</dbReference>
<dbReference type="KEGG" id="tni:TVNIR_2826"/>
<proteinExistence type="inferred from homology"/>
<evidence type="ECO:0000256" key="5">
    <source>
        <dbReference type="ARBA" id="ARBA00013198"/>
    </source>
</evidence>
<dbReference type="eggNOG" id="COG0363">
    <property type="taxonomic scope" value="Bacteria"/>
</dbReference>
<dbReference type="CDD" id="cd01400">
    <property type="entry name" value="6PGL"/>
    <property type="match status" value="1"/>
</dbReference>
<comment type="similarity">
    <text evidence="4 7">Belongs to the glucosamine/galactosamine-6-phosphate isomerase family. 6-phosphogluconolactonase subfamily.</text>
</comment>
<dbReference type="InterPro" id="IPR005900">
    <property type="entry name" value="6-phosphogluconolactonase_DevB"/>
</dbReference>
<evidence type="ECO:0000256" key="7">
    <source>
        <dbReference type="RuleBase" id="RU365095"/>
    </source>
</evidence>
<name>L0DXZ7_THIND</name>
<evidence type="ECO:0000256" key="1">
    <source>
        <dbReference type="ARBA" id="ARBA00000832"/>
    </source>
</evidence>
<dbReference type="Proteomes" id="UP000010809">
    <property type="component" value="Chromosome"/>
</dbReference>
<dbReference type="InterPro" id="IPR039104">
    <property type="entry name" value="6PGL"/>
</dbReference>
<dbReference type="EC" id="3.1.1.31" evidence="5 7"/>
<evidence type="ECO:0000313" key="10">
    <source>
        <dbReference type="Proteomes" id="UP000010809"/>
    </source>
</evidence>
<sequence length="267" mass="27918">MSLGGVAVTVPAPDPAPVIVGVGIDDVMARAAERIAAVLTDAVAARGVATMALAGGNTPQRLYRLLAAPPYALSIPWGRVRLFLGDERWVPADHPDSNAHMVRELLLAGLPEAPAFFPMPTDAADPAEAAHRYHECLVREVPAEAGRAVPRLDLVLLGMGDDGHTASLFPGTPALDAAEPVAAVFVPRLDSWRLSLTLPVLNAARHVLFLVTGADKAATLARVLGDGARRTLPASLVRPADGELEWHVDREAAALLAGSPPGPESRA</sequence>
<dbReference type="STRING" id="1255043.TVNIR_2826"/>
<evidence type="ECO:0000256" key="4">
    <source>
        <dbReference type="ARBA" id="ARBA00010662"/>
    </source>
</evidence>
<dbReference type="PANTHER" id="PTHR11054">
    <property type="entry name" value="6-PHOSPHOGLUCONOLACTONASE"/>
    <property type="match status" value="1"/>
</dbReference>
<dbReference type="UniPathway" id="UPA00115">
    <property type="reaction ID" value="UER00409"/>
</dbReference>
<dbReference type="EMBL" id="CP003989">
    <property type="protein sequence ID" value="AGA34464.1"/>
    <property type="molecule type" value="Genomic_DNA"/>
</dbReference>
<dbReference type="SUPFAM" id="SSF100950">
    <property type="entry name" value="NagB/RpiA/CoA transferase-like"/>
    <property type="match status" value="1"/>
</dbReference>
<gene>
    <name evidence="9" type="primary">pgl [H]</name>
    <name evidence="7" type="synonym">pgl</name>
    <name evidence="9" type="ordered locus">TVNIR_2826</name>
</gene>
<dbReference type="Gene3D" id="3.40.50.1360">
    <property type="match status" value="1"/>
</dbReference>
<protein>
    <recommendedName>
        <fullName evidence="6 7">6-phosphogluconolactonase</fullName>
        <shortName evidence="7">6PGL</shortName>
        <ecNumber evidence="5 7">3.1.1.31</ecNumber>
    </recommendedName>
</protein>
<dbReference type="HOGENOM" id="CLU_053947_2_0_6"/>
<accession>L0DXZ7</accession>
<evidence type="ECO:0000256" key="6">
    <source>
        <dbReference type="ARBA" id="ARBA00020337"/>
    </source>
</evidence>
<dbReference type="GO" id="GO:0005975">
    <property type="term" value="P:carbohydrate metabolic process"/>
    <property type="evidence" value="ECO:0007669"/>
    <property type="project" value="UniProtKB-UniRule"/>
</dbReference>